<dbReference type="STRING" id="1555112.LIP_0213"/>
<proteinExistence type="predicted"/>
<dbReference type="RefSeq" id="WP_068133151.1">
    <property type="nucleotide sequence ID" value="NZ_AP014924.1"/>
</dbReference>
<dbReference type="InterPro" id="IPR036280">
    <property type="entry name" value="Multihaem_cyt_sf"/>
</dbReference>
<dbReference type="EMBL" id="AP014924">
    <property type="protein sequence ID" value="BAS26070.1"/>
    <property type="molecule type" value="Genomic_DNA"/>
</dbReference>
<dbReference type="SUPFAM" id="SSF48695">
    <property type="entry name" value="Multiheme cytochromes"/>
    <property type="match status" value="1"/>
</dbReference>
<evidence type="ECO:0000313" key="1">
    <source>
        <dbReference type="EMBL" id="BAS26070.1"/>
    </source>
</evidence>
<keyword evidence="2" id="KW-1185">Reference proteome</keyword>
<reference evidence="2" key="2">
    <citation type="journal article" date="2016" name="Int. J. Syst. Evol. Microbiol.">
        <title>Complete genome sequence and cell structure of Limnochorda pilosa, a Gram-negative spore-former within the phylum Firmicutes.</title>
        <authorList>
            <person name="Watanabe M."/>
            <person name="Kojima H."/>
            <person name="Fukui M."/>
        </authorList>
    </citation>
    <scope>NUCLEOTIDE SEQUENCE [LARGE SCALE GENOMIC DNA]</scope>
    <source>
        <strain evidence="2">HC45</strain>
    </source>
</reference>
<protein>
    <submittedName>
        <fullName evidence="1">Uncharacterized protein</fullName>
    </submittedName>
</protein>
<organism evidence="1 2">
    <name type="scientific">Limnochorda pilosa</name>
    <dbReference type="NCBI Taxonomy" id="1555112"/>
    <lineage>
        <taxon>Bacteria</taxon>
        <taxon>Bacillati</taxon>
        <taxon>Bacillota</taxon>
        <taxon>Limnochordia</taxon>
        <taxon>Limnochordales</taxon>
        <taxon>Limnochordaceae</taxon>
        <taxon>Limnochorda</taxon>
    </lineage>
</organism>
<gene>
    <name evidence="1" type="ORF">LIP_0213</name>
</gene>
<sequence>MRSTWRGQARWIALGLVAAVAVLGFTFIGQAADQLREIPGITVADDHPNGCVDCHKPDSKYSLQAEVTNLADAGGHPDVASKMKEPADCLMCHESDGRLPMGEIMHVAHLTGGAENHFISGYDGECMYCHSLGDDGSIGVKGLE</sequence>
<dbReference type="AlphaFoldDB" id="A0A0K2SG52"/>
<evidence type="ECO:0000313" key="2">
    <source>
        <dbReference type="Proteomes" id="UP000065807"/>
    </source>
</evidence>
<accession>A0A0K2SG52</accession>
<dbReference type="Proteomes" id="UP000065807">
    <property type="component" value="Chromosome"/>
</dbReference>
<reference evidence="2" key="1">
    <citation type="submission" date="2015-07" db="EMBL/GenBank/DDBJ databases">
        <title>Complete genome sequence and phylogenetic analysis of Limnochorda pilosa.</title>
        <authorList>
            <person name="Watanabe M."/>
            <person name="Kojima H."/>
            <person name="Fukui M."/>
        </authorList>
    </citation>
    <scope>NUCLEOTIDE SEQUENCE [LARGE SCALE GENOMIC DNA]</scope>
    <source>
        <strain evidence="2">HC45</strain>
    </source>
</reference>
<name>A0A0K2SG52_LIMPI</name>
<dbReference type="KEGG" id="lpil:LIP_0213"/>
<dbReference type="OrthoDB" id="3169350at2"/>